<gene>
    <name evidence="4" type="ORF">GCM10010909_32470</name>
</gene>
<evidence type="ECO:0000259" key="3">
    <source>
        <dbReference type="PROSITE" id="PS50975"/>
    </source>
</evidence>
<evidence type="ECO:0000313" key="5">
    <source>
        <dbReference type="Proteomes" id="UP001156641"/>
    </source>
</evidence>
<reference evidence="5" key="1">
    <citation type="journal article" date="2019" name="Int. J. Syst. Evol. Microbiol.">
        <title>The Global Catalogue of Microorganisms (GCM) 10K type strain sequencing project: providing services to taxonomists for standard genome sequencing and annotation.</title>
        <authorList>
            <consortium name="The Broad Institute Genomics Platform"/>
            <consortium name="The Broad Institute Genome Sequencing Center for Infectious Disease"/>
            <person name="Wu L."/>
            <person name="Ma J."/>
        </authorList>
    </citation>
    <scope>NUCLEOTIDE SEQUENCE [LARGE SCALE GENOMIC DNA]</scope>
    <source>
        <strain evidence="5">NBRC 112502</strain>
    </source>
</reference>
<dbReference type="EMBL" id="BSOS01000090">
    <property type="protein sequence ID" value="GLR68566.1"/>
    <property type="molecule type" value="Genomic_DNA"/>
</dbReference>
<dbReference type="Proteomes" id="UP001156641">
    <property type="component" value="Unassembled WGS sequence"/>
</dbReference>
<feature type="domain" description="ATP-grasp" evidence="3">
    <location>
        <begin position="485"/>
        <end position="521"/>
    </location>
</feature>
<evidence type="ECO:0000256" key="2">
    <source>
        <dbReference type="PROSITE-ProRule" id="PRU00409"/>
    </source>
</evidence>
<dbReference type="Pfam" id="PF19045">
    <property type="entry name" value="Ligase_CoA_2"/>
    <property type="match status" value="1"/>
</dbReference>
<keyword evidence="1" id="KW-0816">Tricarboxylic acid cycle</keyword>
<dbReference type="Gene3D" id="3.40.50.261">
    <property type="entry name" value="Succinyl-CoA synthetase domains"/>
    <property type="match status" value="2"/>
</dbReference>
<dbReference type="InterPro" id="IPR016102">
    <property type="entry name" value="Succinyl-CoA_synth-like"/>
</dbReference>
<dbReference type="Pfam" id="PF13607">
    <property type="entry name" value="Succ_CoA_lig"/>
    <property type="match status" value="1"/>
</dbReference>
<evidence type="ECO:0000256" key="1">
    <source>
        <dbReference type="ARBA" id="ARBA00022532"/>
    </source>
</evidence>
<dbReference type="Gene3D" id="3.40.50.720">
    <property type="entry name" value="NAD(P)-binding Rossmann-like Domain"/>
    <property type="match status" value="1"/>
</dbReference>
<proteinExistence type="predicted"/>
<dbReference type="InterPro" id="IPR003781">
    <property type="entry name" value="CoA-bd"/>
</dbReference>
<comment type="caution">
    <text evidence="4">The sequence shown here is derived from an EMBL/GenBank/DDBJ whole genome shotgun (WGS) entry which is preliminary data.</text>
</comment>
<organism evidence="4 5">
    <name type="scientific">Acidocella aquatica</name>
    <dbReference type="NCBI Taxonomy" id="1922313"/>
    <lineage>
        <taxon>Bacteria</taxon>
        <taxon>Pseudomonadati</taxon>
        <taxon>Pseudomonadota</taxon>
        <taxon>Alphaproteobacteria</taxon>
        <taxon>Acetobacterales</taxon>
        <taxon>Acidocellaceae</taxon>
        <taxon>Acidocella</taxon>
    </lineage>
</organism>
<dbReference type="InterPro" id="IPR013815">
    <property type="entry name" value="ATP_grasp_subdomain_1"/>
</dbReference>
<dbReference type="Pfam" id="PF13380">
    <property type="entry name" value="CoA_binding_2"/>
    <property type="match status" value="1"/>
</dbReference>
<dbReference type="PROSITE" id="PS50975">
    <property type="entry name" value="ATP_GRASP"/>
    <property type="match status" value="1"/>
</dbReference>
<keyword evidence="2" id="KW-0067">ATP-binding</keyword>
<dbReference type="InterPro" id="IPR043938">
    <property type="entry name" value="Ligase_CoA_dom"/>
</dbReference>
<keyword evidence="5" id="KW-1185">Reference proteome</keyword>
<protein>
    <submittedName>
        <fullName evidence="4">Acetyl-CoA synthetase</fullName>
    </submittedName>
</protein>
<accession>A0ABQ6ACM6</accession>
<name>A0ABQ6ACM6_9PROT</name>
<dbReference type="SUPFAM" id="SSF52210">
    <property type="entry name" value="Succinyl-CoA synthetase domains"/>
    <property type="match status" value="2"/>
</dbReference>
<dbReference type="PANTHER" id="PTHR42793">
    <property type="entry name" value="COA BINDING DOMAIN CONTAINING PROTEIN"/>
    <property type="match status" value="1"/>
</dbReference>
<dbReference type="Gene3D" id="3.30.470.20">
    <property type="entry name" value="ATP-grasp fold, B domain"/>
    <property type="match status" value="1"/>
</dbReference>
<dbReference type="SUPFAM" id="SSF51735">
    <property type="entry name" value="NAD(P)-binding Rossmann-fold domains"/>
    <property type="match status" value="1"/>
</dbReference>
<dbReference type="Pfam" id="PF13549">
    <property type="entry name" value="ATP-grasp_5"/>
    <property type="match status" value="1"/>
</dbReference>
<dbReference type="SUPFAM" id="SSF56059">
    <property type="entry name" value="Glutathione synthetase ATP-binding domain-like"/>
    <property type="match status" value="1"/>
</dbReference>
<dbReference type="InterPro" id="IPR032875">
    <property type="entry name" value="Succ_CoA_lig_flav_dom"/>
</dbReference>
<evidence type="ECO:0000313" key="4">
    <source>
        <dbReference type="EMBL" id="GLR68566.1"/>
    </source>
</evidence>
<dbReference type="InterPro" id="IPR011761">
    <property type="entry name" value="ATP-grasp"/>
</dbReference>
<dbReference type="Gene3D" id="3.30.1490.20">
    <property type="entry name" value="ATP-grasp fold, A domain"/>
    <property type="match status" value="1"/>
</dbReference>
<dbReference type="SMART" id="SM00881">
    <property type="entry name" value="CoA_binding"/>
    <property type="match status" value="1"/>
</dbReference>
<dbReference type="InterPro" id="IPR036291">
    <property type="entry name" value="NAD(P)-bd_dom_sf"/>
</dbReference>
<sequence>MNAMSHKLSPLFDAKTLVIVGASQNYERTGGIPVNTALRLGFGPDRLALVNPRYREIEGFPCHPDIASLPFTPDLAVLAVRASETLQTLRAAHAKGIPAAVLFASGFAEEHTEQGEALQREVVEFARETGMVISGPNCLGHANFSTQLFATFLKGFETPQPAGPVGVIAQSGNMAAIFMVMGARAGLGYSCFANTGNEACVEFSEYLEYLADDPGTKAVLGYVEQLRDGPRFLATAARMREQAKPLFLLKVGDSEKAAEAAASHTAAMAGNAIVYKAALRQAGAAVGGDPGQIIDLARLWRTGRRPAGLRTCIVSVSGAGCAILSDRFAEAGLEIPTLPAEVQTKLAALLPSYGMWTNPVDLTGQVTNDLSFFTAALNALLETDALDCIVFYIMGYLLDLVAPALIEAAGRTGKLLVAIDPTGAERVAELEAAGVAVLPEIGQTARALGGYLDWAARSHKPAWVPVPHAPLSTAPYRTLNEAEAKSFLKRYGLPVVEERIATTADEAAAMAAELGCPVVVKILSADILHKTEVGGVRLDLKTPEAAREAFVIVTESARKALPAARIEGVTVQQQVSEGVGMLLGVTRDPVFGPVLTAGLGGVLTELYQDISLRLLPINRDIACEMLLELKAHPLLTGFRGAKPADEEALIDVMLKLSDMVMQAGSALRDVEINPVLVRPNGQGAVIVDALISAQI</sequence>
<keyword evidence="2" id="KW-0547">Nucleotide-binding</keyword>
<dbReference type="PANTHER" id="PTHR42793:SF4">
    <property type="entry name" value="BLL6376 PROTEIN"/>
    <property type="match status" value="1"/>
</dbReference>